<protein>
    <submittedName>
        <fullName evidence="6">Fimbrial protein</fullName>
    </submittedName>
</protein>
<dbReference type="InterPro" id="IPR000259">
    <property type="entry name" value="Adhesion_dom_fimbrial"/>
</dbReference>
<dbReference type="PANTHER" id="PTHR33420:SF3">
    <property type="entry name" value="FIMBRIAL SUBUNIT ELFA"/>
    <property type="match status" value="1"/>
</dbReference>
<sequence length="128" mass="13987">MTVPLDPISTAELRNPNVNKKRKEFAIHYWCADNPNATLKLSSQNTINASQGIIGLTNANHHGVAKGVGIQLLHSNGNPVDLNQKISLGKIDSTSWRKFNMAAQYIHTSGSIIPGTTNATLTYELEYN</sequence>
<name>A0A6L2ZPE5_9ENTR</name>
<dbReference type="EMBL" id="BLXO01000004">
    <property type="protein sequence ID" value="GFN46442.1"/>
    <property type="molecule type" value="Genomic_DNA"/>
</dbReference>
<evidence type="ECO:0000313" key="7">
    <source>
        <dbReference type="Proteomes" id="UP000504714"/>
    </source>
</evidence>
<comment type="subcellular location">
    <subcellularLocation>
        <location evidence="1">Fimbrium</location>
    </subcellularLocation>
</comment>
<dbReference type="Proteomes" id="UP000504714">
    <property type="component" value="Unassembled WGS sequence"/>
</dbReference>
<dbReference type="PANTHER" id="PTHR33420">
    <property type="entry name" value="FIMBRIAL SUBUNIT ELFA-RELATED"/>
    <property type="match status" value="1"/>
</dbReference>
<organism evidence="6 7">
    <name type="scientific">Candidatus Regiella insecticola</name>
    <dbReference type="NCBI Taxonomy" id="138073"/>
    <lineage>
        <taxon>Bacteria</taxon>
        <taxon>Pseudomonadati</taxon>
        <taxon>Pseudomonadota</taxon>
        <taxon>Gammaproteobacteria</taxon>
        <taxon>Enterobacterales</taxon>
        <taxon>Enterobacteriaceae</taxon>
        <taxon>aphid secondary symbionts</taxon>
        <taxon>Candidatus Regiella</taxon>
    </lineage>
</organism>
<keyword evidence="4" id="KW-0281">Fimbrium</keyword>
<dbReference type="SUPFAM" id="SSF49401">
    <property type="entry name" value="Bacterial adhesins"/>
    <property type="match status" value="1"/>
</dbReference>
<feature type="domain" description="Fimbrial-type adhesion" evidence="5">
    <location>
        <begin position="2"/>
        <end position="127"/>
    </location>
</feature>
<dbReference type="GO" id="GO:0009289">
    <property type="term" value="C:pilus"/>
    <property type="evidence" value="ECO:0007669"/>
    <property type="project" value="UniProtKB-SubCell"/>
</dbReference>
<dbReference type="InterPro" id="IPR050263">
    <property type="entry name" value="Bact_Fimbrial_Adh_Pro"/>
</dbReference>
<dbReference type="InterPro" id="IPR036937">
    <property type="entry name" value="Adhesion_dom_fimbrial_sf"/>
</dbReference>
<evidence type="ECO:0000259" key="5">
    <source>
        <dbReference type="Pfam" id="PF00419"/>
    </source>
</evidence>
<dbReference type="Pfam" id="PF00419">
    <property type="entry name" value="Fimbrial"/>
    <property type="match status" value="1"/>
</dbReference>
<evidence type="ECO:0000256" key="3">
    <source>
        <dbReference type="ARBA" id="ARBA00022729"/>
    </source>
</evidence>
<evidence type="ECO:0000313" key="6">
    <source>
        <dbReference type="EMBL" id="GFN46442.1"/>
    </source>
</evidence>
<keyword evidence="3" id="KW-0732">Signal</keyword>
<accession>A0A6L2ZPE5</accession>
<evidence type="ECO:0000256" key="2">
    <source>
        <dbReference type="ARBA" id="ARBA00006671"/>
    </source>
</evidence>
<evidence type="ECO:0000256" key="4">
    <source>
        <dbReference type="ARBA" id="ARBA00023263"/>
    </source>
</evidence>
<dbReference type="Gene3D" id="2.60.40.1090">
    <property type="entry name" value="Fimbrial-type adhesion domain"/>
    <property type="match status" value="1"/>
</dbReference>
<dbReference type="GO" id="GO:0043709">
    <property type="term" value="P:cell adhesion involved in single-species biofilm formation"/>
    <property type="evidence" value="ECO:0007669"/>
    <property type="project" value="TreeGrafter"/>
</dbReference>
<gene>
    <name evidence="6" type="primary">phfB</name>
    <name evidence="6" type="ORF">RINTU1_20560</name>
</gene>
<comment type="similarity">
    <text evidence="2">Belongs to the fimbrial protein family.</text>
</comment>
<reference evidence="6 7" key="1">
    <citation type="submission" date="2020-06" db="EMBL/GenBank/DDBJ databases">
        <title>The genome sequence of Candidatus Regiella insecticola strain Tut.</title>
        <authorList>
            <person name="Nikoh N."/>
            <person name="Tsuchida T."/>
            <person name="Koga R."/>
            <person name="Oshima K."/>
            <person name="Hattori M."/>
            <person name="Fukatsu T."/>
        </authorList>
    </citation>
    <scope>NUCLEOTIDE SEQUENCE [LARGE SCALE GENOMIC DNA]</scope>
    <source>
        <strain evidence="6 7">Tut</strain>
    </source>
</reference>
<comment type="caution">
    <text evidence="6">The sequence shown here is derived from an EMBL/GenBank/DDBJ whole genome shotgun (WGS) entry which is preliminary data.</text>
</comment>
<evidence type="ECO:0000256" key="1">
    <source>
        <dbReference type="ARBA" id="ARBA00004561"/>
    </source>
</evidence>
<proteinExistence type="inferred from homology"/>
<dbReference type="InterPro" id="IPR008966">
    <property type="entry name" value="Adhesion_dom_sf"/>
</dbReference>
<dbReference type="AlphaFoldDB" id="A0A6L2ZPE5"/>